<accession>A0A160NZK3</accession>
<dbReference type="KEGG" id="slau:SLA_2476"/>
<dbReference type="AlphaFoldDB" id="A0A160NZK3"/>
<sequence length="88" mass="9484">MPPVVVITAKDIGNLVQDAHGRVGILRDVVRDFEDPAVMPSERRPQSMAFLIPENGGREWLAPPNTVSRLQARSPHTAAANAVTESSA</sequence>
<proteinExistence type="predicted"/>
<evidence type="ECO:0000313" key="3">
    <source>
        <dbReference type="Proteomes" id="UP000217676"/>
    </source>
</evidence>
<feature type="region of interest" description="Disordered" evidence="1">
    <location>
        <begin position="69"/>
        <end position="88"/>
    </location>
</feature>
<evidence type="ECO:0000256" key="1">
    <source>
        <dbReference type="SAM" id="MobiDB-lite"/>
    </source>
</evidence>
<dbReference type="Proteomes" id="UP000217676">
    <property type="component" value="Chromosome"/>
</dbReference>
<name>A0A160NZK3_STRLU</name>
<protein>
    <submittedName>
        <fullName evidence="2">Uncharacterized protein</fullName>
    </submittedName>
</protein>
<keyword evidence="3" id="KW-1185">Reference proteome</keyword>
<reference evidence="2 3" key="1">
    <citation type="journal article" date="2016" name="Genome Announc.">
        <title>Complete Genome Sequence of Thiostrepton-Producing Streptomyces laurentii ATCC 31255.</title>
        <authorList>
            <person name="Doi K."/>
            <person name="Fujino Y."/>
            <person name="Nagayoshi Y."/>
            <person name="Ohshima T."/>
            <person name="Ogata S."/>
        </authorList>
    </citation>
    <scope>NUCLEOTIDE SEQUENCE [LARGE SCALE GENOMIC DNA]</scope>
    <source>
        <strain evidence="2 3">ATCC 31255</strain>
    </source>
</reference>
<evidence type="ECO:0000313" key="2">
    <source>
        <dbReference type="EMBL" id="BAU83403.1"/>
    </source>
</evidence>
<gene>
    <name evidence="2" type="ORF">SLA_2476</name>
</gene>
<dbReference type="EMBL" id="AP017424">
    <property type="protein sequence ID" value="BAU83403.1"/>
    <property type="molecule type" value="Genomic_DNA"/>
</dbReference>
<organism evidence="2 3">
    <name type="scientific">Streptomyces laurentii</name>
    <dbReference type="NCBI Taxonomy" id="39478"/>
    <lineage>
        <taxon>Bacteria</taxon>
        <taxon>Bacillati</taxon>
        <taxon>Actinomycetota</taxon>
        <taxon>Actinomycetes</taxon>
        <taxon>Kitasatosporales</taxon>
        <taxon>Streptomycetaceae</taxon>
        <taxon>Streptomyces</taxon>
    </lineage>
</organism>